<keyword evidence="1" id="KW-0805">Transcription regulation</keyword>
<sequence>MVPPFVQFYRPCPALQPFVSNYMLMHVQLDAQLPRAVNPYPTNPEQCLFFYARDVIEVFNYAQEKERSSGPSIIVGPQVARVNLQMGYNQLTIKVGFQPGGLFRLFGIPMWQLLDQMVDSSDVVGREIEEVNERLRDTDDYARMIAVVEQYLLNKINRLKTETHAVDAVARLMLTAHAQPMSVDGLADHACLSTRQFERKFLERVGMSPKLFMRVVRFAKAYRLKDQQPHLDWQDIVYQCGYYDQMHLIKDFKLFAAVTPTVLAKEEARSPVKIFAGSPF</sequence>
<dbReference type="Pfam" id="PF12833">
    <property type="entry name" value="HTH_18"/>
    <property type="match status" value="1"/>
</dbReference>
<dbReference type="InterPro" id="IPR009057">
    <property type="entry name" value="Homeodomain-like_sf"/>
</dbReference>
<organism evidence="5 6">
    <name type="scientific">Hymenobacter koreensis</name>
    <dbReference type="NCBI Taxonomy" id="1084523"/>
    <lineage>
        <taxon>Bacteria</taxon>
        <taxon>Pseudomonadati</taxon>
        <taxon>Bacteroidota</taxon>
        <taxon>Cytophagia</taxon>
        <taxon>Cytophagales</taxon>
        <taxon>Hymenobacteraceae</taxon>
        <taxon>Hymenobacter</taxon>
    </lineage>
</organism>
<keyword evidence="2" id="KW-0238">DNA-binding</keyword>
<gene>
    <name evidence="5" type="ORF">GCM10023186_15540</name>
</gene>
<dbReference type="InterPro" id="IPR050204">
    <property type="entry name" value="AraC_XylS_family_regulators"/>
</dbReference>
<dbReference type="Pfam" id="PF20240">
    <property type="entry name" value="DUF6597"/>
    <property type="match status" value="1"/>
</dbReference>
<dbReference type="EMBL" id="BAABHA010000002">
    <property type="protein sequence ID" value="GAA4378729.1"/>
    <property type="molecule type" value="Genomic_DNA"/>
</dbReference>
<name>A0ABP8IXL2_9BACT</name>
<dbReference type="InterPro" id="IPR018060">
    <property type="entry name" value="HTH_AraC"/>
</dbReference>
<evidence type="ECO:0000256" key="1">
    <source>
        <dbReference type="ARBA" id="ARBA00023015"/>
    </source>
</evidence>
<dbReference type="SUPFAM" id="SSF46689">
    <property type="entry name" value="Homeodomain-like"/>
    <property type="match status" value="1"/>
</dbReference>
<reference evidence="6" key="1">
    <citation type="journal article" date="2019" name="Int. J. Syst. Evol. Microbiol.">
        <title>The Global Catalogue of Microorganisms (GCM) 10K type strain sequencing project: providing services to taxonomists for standard genome sequencing and annotation.</title>
        <authorList>
            <consortium name="The Broad Institute Genomics Platform"/>
            <consortium name="The Broad Institute Genome Sequencing Center for Infectious Disease"/>
            <person name="Wu L."/>
            <person name="Ma J."/>
        </authorList>
    </citation>
    <scope>NUCLEOTIDE SEQUENCE [LARGE SCALE GENOMIC DNA]</scope>
    <source>
        <strain evidence="6">JCM 17924</strain>
    </source>
</reference>
<proteinExistence type="predicted"/>
<comment type="caution">
    <text evidence="5">The sequence shown here is derived from an EMBL/GenBank/DDBJ whole genome shotgun (WGS) entry which is preliminary data.</text>
</comment>
<keyword evidence="6" id="KW-1185">Reference proteome</keyword>
<dbReference type="PROSITE" id="PS01124">
    <property type="entry name" value="HTH_ARAC_FAMILY_2"/>
    <property type="match status" value="1"/>
</dbReference>
<dbReference type="Proteomes" id="UP001500454">
    <property type="component" value="Unassembled WGS sequence"/>
</dbReference>
<feature type="domain" description="HTH araC/xylS-type" evidence="4">
    <location>
        <begin position="167"/>
        <end position="266"/>
    </location>
</feature>
<accession>A0ABP8IXL2</accession>
<evidence type="ECO:0000313" key="6">
    <source>
        <dbReference type="Proteomes" id="UP001500454"/>
    </source>
</evidence>
<dbReference type="SMART" id="SM00342">
    <property type="entry name" value="HTH_ARAC"/>
    <property type="match status" value="1"/>
</dbReference>
<evidence type="ECO:0000313" key="5">
    <source>
        <dbReference type="EMBL" id="GAA4378729.1"/>
    </source>
</evidence>
<keyword evidence="3" id="KW-0804">Transcription</keyword>
<dbReference type="InterPro" id="IPR046532">
    <property type="entry name" value="DUF6597"/>
</dbReference>
<evidence type="ECO:0000259" key="4">
    <source>
        <dbReference type="PROSITE" id="PS01124"/>
    </source>
</evidence>
<dbReference type="Gene3D" id="1.10.10.60">
    <property type="entry name" value="Homeodomain-like"/>
    <property type="match status" value="1"/>
</dbReference>
<evidence type="ECO:0000256" key="3">
    <source>
        <dbReference type="ARBA" id="ARBA00023163"/>
    </source>
</evidence>
<dbReference type="RefSeq" id="WP_345222841.1">
    <property type="nucleotide sequence ID" value="NZ_BAABHA010000002.1"/>
</dbReference>
<evidence type="ECO:0000256" key="2">
    <source>
        <dbReference type="ARBA" id="ARBA00023125"/>
    </source>
</evidence>
<dbReference type="PANTHER" id="PTHR46796">
    <property type="entry name" value="HTH-TYPE TRANSCRIPTIONAL ACTIVATOR RHAS-RELATED"/>
    <property type="match status" value="1"/>
</dbReference>
<protein>
    <submittedName>
        <fullName evidence="5">AraC family transcriptional regulator</fullName>
    </submittedName>
</protein>
<dbReference type="PANTHER" id="PTHR46796:SF13">
    <property type="entry name" value="HTH-TYPE TRANSCRIPTIONAL ACTIVATOR RHAS"/>
    <property type="match status" value="1"/>
</dbReference>